<evidence type="ECO:0000259" key="16">
    <source>
        <dbReference type="PROSITE" id="PS50051"/>
    </source>
</evidence>
<keyword evidence="17" id="KW-1185">Reference proteome</keyword>
<evidence type="ECO:0000256" key="10">
    <source>
        <dbReference type="ARBA" id="ARBA00023204"/>
    </source>
</evidence>
<feature type="region of interest" description="Disordered" evidence="15">
    <location>
        <begin position="809"/>
        <end position="876"/>
    </location>
</feature>
<dbReference type="Proteomes" id="UP000694843">
    <property type="component" value="Unplaced"/>
</dbReference>
<dbReference type="InterPro" id="IPR001208">
    <property type="entry name" value="MCM_dom"/>
</dbReference>
<dbReference type="InterPro" id="IPR041562">
    <property type="entry name" value="MCM_lid"/>
</dbReference>
<dbReference type="Gene3D" id="3.40.50.300">
    <property type="entry name" value="P-loop containing nucleotide triphosphate hydrolases"/>
    <property type="match status" value="1"/>
</dbReference>
<proteinExistence type="inferred from homology"/>
<dbReference type="InterPro" id="IPR033762">
    <property type="entry name" value="MCM_OB"/>
</dbReference>
<dbReference type="SMART" id="SM00350">
    <property type="entry name" value="MCM"/>
    <property type="match status" value="1"/>
</dbReference>
<sequence>MTHKVMVNLPEPRRIKAKDVFGSFLIDHHAADILLLMKSSSASTFYSIEINFMPLMQQHVEVAEALLSKPERLLPVLSDAIIQVQKDLLLVLKAANDHASASPERTALMTKHGLRDVDVEILDVKKDVHPRLVGVPCPAETRVPRSADIGSLLSFSGTVVRVTAPRLLRHTLLYTCDACKHPVEVKGDHDQYYAASKPLHCTNPHINCYSKNFSSAVLPDAQHTIDYQEVKLQEPTSSGAGGAGNSLPQSVWVTLHYDLVDSCKPGDDVLVCGTVVRRWRPVARDARPSVEVVIKANNVTVRNKHEGNAAIKPEQEAEFQEFWSRYKHKPLCGRDVLLASVCPQIYGLYLVKLAVAVVLCGGVQRVCGGGGNRVRGEPHLLLVGDPGTGKSQLLSWACSAGSRSVFTTGVGSSAAGLTVAAVKEPGGDWGLEAGALVLADGGLCCIDEFSSVREADRAAIHEAMEQQTISVAKAGMVCKLNTRCSVVAATNPKGRYDLSVPLNLNVGVASPLLSRFDLILVLLDTENANWDKLVSSYILSEGALGRFPADAVVSSGLWSLDKMRTYFRYVRKLQPKLSAAADEILSHFYQLQRRSAGRDQSRTTIRLLESLVRLSQGHARLMLRDTVTTEDAVVAVGLWEAAAATPAALYAVFGDQQPRNPTSTLHSGFPLEPIMHYREQAKSLLLRLGLEEVWHEESNRLDEEDRLASEDVLAEILKAADAPEKHTTITTTAECLPADTVSNTQRGSNSFSLRPGRHVPHSQNPEFSSVQASRNSAFIACATQDARRRDVIEELEDVPLFSTALVTNKKPSARQKTKKKVKRKQKSPSESISKCFTKLKTSRTRKQRQERSEEKMCIEISSASSNHASSTESDSEIDIPCVGDDSLFGVESAKSELHKNSESIADARKSAGSVNNVEEIGNVAPNVCGGKKDNAVISNGSLVEPNTLSNEISSKRKQSEESPFCVNSNFKKSRQVRGKKVSLSKENFNNRTIEDSNGWTPNDRKTTHCTIRPEYEHRVTVPGGVPGDNSSGNSNFMKTKASDVKSDEKFAARDDRKIIAQETCDIRLTASPDVVQGISNDSLHLCDREPQNTKPVNLDRSTSLDSVSLSQKARSFLRKFSFSHKVKCSGIGSTLVTIAAAAADKNITPEANPISEEVTKKKMPAVGGGQISAGPGRSVEMDHSTPDFEVSSDSDMKSSSCGDAGEENATHTSRQKLRCKLVAVSRSSASSNSISAKLKRFAFIPKDLVDDPVNSLPCDQATEKLELIKSSSPCAKKLVEKSKVEDVKITAGFSRCKSFNKFASSQDLDDDFNF</sequence>
<evidence type="ECO:0000256" key="14">
    <source>
        <dbReference type="RuleBase" id="RU004070"/>
    </source>
</evidence>
<evidence type="ECO:0000256" key="7">
    <source>
        <dbReference type="ARBA" id="ARBA00022806"/>
    </source>
</evidence>
<feature type="region of interest" description="Disordered" evidence="15">
    <location>
        <begin position="1165"/>
        <end position="1212"/>
    </location>
</feature>
<dbReference type="InterPro" id="IPR027417">
    <property type="entry name" value="P-loop_NTPase"/>
</dbReference>
<dbReference type="PANTHER" id="PTHR11630">
    <property type="entry name" value="DNA REPLICATION LICENSING FACTOR MCM FAMILY MEMBER"/>
    <property type="match status" value="1"/>
</dbReference>
<evidence type="ECO:0000256" key="3">
    <source>
        <dbReference type="ARBA" id="ARBA00012551"/>
    </source>
</evidence>
<dbReference type="SUPFAM" id="SSF52540">
    <property type="entry name" value="P-loop containing nucleoside triphosphate hydrolases"/>
    <property type="match status" value="1"/>
</dbReference>
<comment type="similarity">
    <text evidence="2 14">Belongs to the MCM family.</text>
</comment>
<dbReference type="RefSeq" id="XP_018012968.1">
    <property type="nucleotide sequence ID" value="XM_018157479.2"/>
</dbReference>
<evidence type="ECO:0000256" key="6">
    <source>
        <dbReference type="ARBA" id="ARBA00022801"/>
    </source>
</evidence>
<evidence type="ECO:0000256" key="13">
    <source>
        <dbReference type="ARBA" id="ARBA00047995"/>
    </source>
</evidence>
<keyword evidence="10" id="KW-0234">DNA repair</keyword>
<evidence type="ECO:0000256" key="5">
    <source>
        <dbReference type="ARBA" id="ARBA00022763"/>
    </source>
</evidence>
<evidence type="ECO:0000256" key="8">
    <source>
        <dbReference type="ARBA" id="ARBA00022840"/>
    </source>
</evidence>
<dbReference type="GO" id="GO:0017116">
    <property type="term" value="F:single-stranded DNA helicase activity"/>
    <property type="evidence" value="ECO:0007669"/>
    <property type="project" value="TreeGrafter"/>
</dbReference>
<dbReference type="OrthoDB" id="271325at2759"/>
<dbReference type="GeneID" id="108670030"/>
<gene>
    <name evidence="18" type="primary">LOC108670030</name>
</gene>
<dbReference type="Gene3D" id="2.40.50.140">
    <property type="entry name" value="Nucleic acid-binding proteins"/>
    <property type="match status" value="1"/>
</dbReference>
<feature type="compositionally biased region" description="Polar residues" evidence="15">
    <location>
        <begin position="761"/>
        <end position="770"/>
    </location>
</feature>
<keyword evidence="8 14" id="KW-0067">ATP-binding</keyword>
<dbReference type="PANTHER" id="PTHR11630:SF48">
    <property type="entry name" value="DNA HELICASE MCM9"/>
    <property type="match status" value="1"/>
</dbReference>
<feature type="compositionally biased region" description="Polar residues" evidence="15">
    <location>
        <begin position="740"/>
        <end position="752"/>
    </location>
</feature>
<feature type="region of interest" description="Disordered" evidence="15">
    <location>
        <begin position="740"/>
        <end position="770"/>
    </location>
</feature>
<dbReference type="Pfam" id="PF26066">
    <property type="entry name" value="MCM9_N"/>
    <property type="match status" value="1"/>
</dbReference>
<evidence type="ECO:0000256" key="15">
    <source>
        <dbReference type="SAM" id="MobiDB-lite"/>
    </source>
</evidence>
<keyword evidence="4 14" id="KW-0547">Nucleotide-binding</keyword>
<evidence type="ECO:0000256" key="11">
    <source>
        <dbReference type="ARBA" id="ARBA00023242"/>
    </source>
</evidence>
<comment type="subcellular location">
    <subcellularLocation>
        <location evidence="1">Nucleus</location>
    </subcellularLocation>
</comment>
<keyword evidence="9 14" id="KW-0238">DNA-binding</keyword>
<dbReference type="GO" id="GO:0000724">
    <property type="term" value="P:double-strand break repair via homologous recombination"/>
    <property type="evidence" value="ECO:0007669"/>
    <property type="project" value="TreeGrafter"/>
</dbReference>
<dbReference type="GO" id="GO:0005634">
    <property type="term" value="C:nucleus"/>
    <property type="evidence" value="ECO:0007669"/>
    <property type="project" value="UniProtKB-SubCell"/>
</dbReference>
<feature type="domain" description="MCM C-terminal AAA(+) ATPase" evidence="16">
    <location>
        <begin position="333"/>
        <end position="538"/>
    </location>
</feature>
<evidence type="ECO:0000256" key="4">
    <source>
        <dbReference type="ARBA" id="ARBA00022741"/>
    </source>
</evidence>
<evidence type="ECO:0000256" key="1">
    <source>
        <dbReference type="ARBA" id="ARBA00004123"/>
    </source>
</evidence>
<dbReference type="Pfam" id="PF17207">
    <property type="entry name" value="MCM_OB"/>
    <property type="match status" value="1"/>
</dbReference>
<dbReference type="GO" id="GO:0005524">
    <property type="term" value="F:ATP binding"/>
    <property type="evidence" value="ECO:0007669"/>
    <property type="project" value="UniProtKB-KW"/>
</dbReference>
<dbReference type="FunFam" id="3.40.50.300:FF:000671">
    <property type="entry name" value="DNA helicase MCM9 isoform X1"/>
    <property type="match status" value="1"/>
</dbReference>
<dbReference type="GO" id="GO:0042555">
    <property type="term" value="C:MCM complex"/>
    <property type="evidence" value="ECO:0007669"/>
    <property type="project" value="TreeGrafter"/>
</dbReference>
<keyword evidence="5" id="KW-0227">DNA damage</keyword>
<dbReference type="EC" id="3.6.4.12" evidence="3"/>
<evidence type="ECO:0000313" key="17">
    <source>
        <dbReference type="Proteomes" id="UP000694843"/>
    </source>
</evidence>
<dbReference type="InterPro" id="IPR031327">
    <property type="entry name" value="MCM"/>
</dbReference>
<dbReference type="InterPro" id="IPR058768">
    <property type="entry name" value="MCM9_N"/>
</dbReference>
<keyword evidence="6" id="KW-0378">Hydrolase</keyword>
<dbReference type="KEGG" id="hazt:108670030"/>
<evidence type="ECO:0000313" key="18">
    <source>
        <dbReference type="RefSeq" id="XP_018012968.1"/>
    </source>
</evidence>
<dbReference type="GO" id="GO:0016787">
    <property type="term" value="F:hydrolase activity"/>
    <property type="evidence" value="ECO:0007669"/>
    <property type="project" value="UniProtKB-KW"/>
</dbReference>
<name>A0A8B7NH59_HYAAZ</name>
<dbReference type="SUPFAM" id="SSF50249">
    <property type="entry name" value="Nucleic acid-binding proteins"/>
    <property type="match status" value="1"/>
</dbReference>
<dbReference type="Pfam" id="PF17855">
    <property type="entry name" value="MCM_lid"/>
    <property type="match status" value="1"/>
</dbReference>
<comment type="catalytic activity">
    <reaction evidence="13">
        <text>ATP + H2O = ADP + phosphate + H(+)</text>
        <dbReference type="Rhea" id="RHEA:13065"/>
        <dbReference type="ChEBI" id="CHEBI:15377"/>
        <dbReference type="ChEBI" id="CHEBI:15378"/>
        <dbReference type="ChEBI" id="CHEBI:30616"/>
        <dbReference type="ChEBI" id="CHEBI:43474"/>
        <dbReference type="ChEBI" id="CHEBI:456216"/>
        <dbReference type="EC" id="3.6.4.12"/>
    </reaction>
</comment>
<evidence type="ECO:0000256" key="2">
    <source>
        <dbReference type="ARBA" id="ARBA00008010"/>
    </source>
</evidence>
<reference evidence="18" key="1">
    <citation type="submission" date="2025-08" db="UniProtKB">
        <authorList>
            <consortium name="RefSeq"/>
        </authorList>
    </citation>
    <scope>IDENTIFICATION</scope>
    <source>
        <tissue evidence="18">Whole organism</tissue>
    </source>
</reference>
<dbReference type="InterPro" id="IPR012340">
    <property type="entry name" value="NA-bd_OB-fold"/>
</dbReference>
<dbReference type="Pfam" id="PF00493">
    <property type="entry name" value="MCM"/>
    <property type="match status" value="1"/>
</dbReference>
<feature type="compositionally biased region" description="Low complexity" evidence="15">
    <location>
        <begin position="861"/>
        <end position="872"/>
    </location>
</feature>
<dbReference type="PROSITE" id="PS50051">
    <property type="entry name" value="MCM_2"/>
    <property type="match status" value="1"/>
</dbReference>
<evidence type="ECO:0000256" key="9">
    <source>
        <dbReference type="ARBA" id="ARBA00023125"/>
    </source>
</evidence>
<feature type="compositionally biased region" description="Low complexity" evidence="15">
    <location>
        <begin position="1191"/>
        <end position="1200"/>
    </location>
</feature>
<organism evidence="17 18">
    <name type="scientific">Hyalella azteca</name>
    <name type="common">Amphipod</name>
    <dbReference type="NCBI Taxonomy" id="294128"/>
    <lineage>
        <taxon>Eukaryota</taxon>
        <taxon>Metazoa</taxon>
        <taxon>Ecdysozoa</taxon>
        <taxon>Arthropoda</taxon>
        <taxon>Crustacea</taxon>
        <taxon>Multicrustacea</taxon>
        <taxon>Malacostraca</taxon>
        <taxon>Eumalacostraca</taxon>
        <taxon>Peracarida</taxon>
        <taxon>Amphipoda</taxon>
        <taxon>Senticaudata</taxon>
        <taxon>Talitrida</taxon>
        <taxon>Talitroidea</taxon>
        <taxon>Hyalellidae</taxon>
        <taxon>Hyalella</taxon>
    </lineage>
</organism>
<dbReference type="GO" id="GO:0003697">
    <property type="term" value="F:single-stranded DNA binding"/>
    <property type="evidence" value="ECO:0007669"/>
    <property type="project" value="TreeGrafter"/>
</dbReference>
<accession>A0A8B7NH59</accession>
<feature type="compositionally biased region" description="Basic residues" evidence="15">
    <location>
        <begin position="811"/>
        <end position="826"/>
    </location>
</feature>
<evidence type="ECO:0000256" key="12">
    <source>
        <dbReference type="ARBA" id="ARBA00041085"/>
    </source>
</evidence>
<feature type="compositionally biased region" description="Basic and acidic residues" evidence="15">
    <location>
        <begin position="847"/>
        <end position="857"/>
    </location>
</feature>
<keyword evidence="11" id="KW-0539">Nucleus</keyword>
<dbReference type="PRINTS" id="PR01657">
    <property type="entry name" value="MCMFAMILY"/>
</dbReference>
<protein>
    <recommendedName>
        <fullName evidence="12">DNA helicase MCM9</fullName>
        <ecNumber evidence="3">3.6.4.12</ecNumber>
    </recommendedName>
</protein>
<keyword evidence="7 18" id="KW-0347">Helicase</keyword>